<comment type="caution">
    <text evidence="1">The sequence shown here is derived from an EMBL/GenBank/DDBJ whole genome shotgun (WGS) entry which is preliminary data.</text>
</comment>
<name>A0ACC0ZQ88_9ROSI</name>
<gene>
    <name evidence="1" type="ORF">Patl1_33555</name>
</gene>
<keyword evidence="2" id="KW-1185">Reference proteome</keyword>
<dbReference type="EMBL" id="CM047910">
    <property type="protein sequence ID" value="KAJ0075155.1"/>
    <property type="molecule type" value="Genomic_DNA"/>
</dbReference>
<organism evidence="1 2">
    <name type="scientific">Pistacia atlantica</name>
    <dbReference type="NCBI Taxonomy" id="434234"/>
    <lineage>
        <taxon>Eukaryota</taxon>
        <taxon>Viridiplantae</taxon>
        <taxon>Streptophyta</taxon>
        <taxon>Embryophyta</taxon>
        <taxon>Tracheophyta</taxon>
        <taxon>Spermatophyta</taxon>
        <taxon>Magnoliopsida</taxon>
        <taxon>eudicotyledons</taxon>
        <taxon>Gunneridae</taxon>
        <taxon>Pentapetalae</taxon>
        <taxon>rosids</taxon>
        <taxon>malvids</taxon>
        <taxon>Sapindales</taxon>
        <taxon>Anacardiaceae</taxon>
        <taxon>Pistacia</taxon>
    </lineage>
</organism>
<dbReference type="Proteomes" id="UP001164250">
    <property type="component" value="Chromosome 15"/>
</dbReference>
<evidence type="ECO:0000313" key="1">
    <source>
        <dbReference type="EMBL" id="KAJ0075155.1"/>
    </source>
</evidence>
<evidence type="ECO:0000313" key="2">
    <source>
        <dbReference type="Proteomes" id="UP001164250"/>
    </source>
</evidence>
<proteinExistence type="predicted"/>
<accession>A0ACC0ZQ88</accession>
<protein>
    <submittedName>
        <fullName evidence="1">Uncharacterized protein</fullName>
    </submittedName>
</protein>
<reference evidence="2" key="1">
    <citation type="journal article" date="2023" name="G3 (Bethesda)">
        <title>Genome assembly and association tests identify interacting loci associated with vigor, precocity, and sex in interspecific pistachio rootstocks.</title>
        <authorList>
            <person name="Palmer W."/>
            <person name="Jacygrad E."/>
            <person name="Sagayaradj S."/>
            <person name="Cavanaugh K."/>
            <person name="Han R."/>
            <person name="Bertier L."/>
            <person name="Beede B."/>
            <person name="Kafkas S."/>
            <person name="Golino D."/>
            <person name="Preece J."/>
            <person name="Michelmore R."/>
        </authorList>
    </citation>
    <scope>NUCLEOTIDE SEQUENCE [LARGE SCALE GENOMIC DNA]</scope>
</reference>
<sequence>MMQSLTLQLFKVMMVEGIITLRAVTNIDMSTRTTDGSYDEPMLYRNAGQNGGNMRRHSRQVQEYKLKVDIPTFSGNLDIEAFLDWLYEVERFFDTAEIAKEKQDLHGRRLRVNYAVDRARGGGLEVQVVMEVVTTMEVEEITPVVLVADILVTRELVTMVVEKLEVLTVEIMVMLLVVVMLKVYKMEILGSETFQMETFLTMEVLEVLEVL</sequence>